<accession>A0ABD1S2S6</accession>
<keyword evidence="2" id="KW-0227">DNA damage</keyword>
<dbReference type="EMBL" id="JBFOLJ010000011">
    <property type="protein sequence ID" value="KAL2494761.1"/>
    <property type="molecule type" value="Genomic_DNA"/>
</dbReference>
<proteinExistence type="predicted"/>
<gene>
    <name evidence="5" type="ORF">Fot_38518</name>
</gene>
<name>A0ABD1S2S6_9LAMI</name>
<dbReference type="PANTHER" id="PTHR12663">
    <property type="entry name" value="ANDROGEN INDUCED INHIBITOR OF PROLIFERATION AS3 / PDS5-RELATED"/>
    <property type="match status" value="1"/>
</dbReference>
<dbReference type="GO" id="GO:0005634">
    <property type="term" value="C:nucleus"/>
    <property type="evidence" value="ECO:0007669"/>
    <property type="project" value="UniProtKB-SubCell"/>
</dbReference>
<evidence type="ECO:0000313" key="5">
    <source>
        <dbReference type="EMBL" id="KAL2494761.1"/>
    </source>
</evidence>
<dbReference type="InterPro" id="IPR039776">
    <property type="entry name" value="Pds5"/>
</dbReference>
<dbReference type="GO" id="GO:0007062">
    <property type="term" value="P:sister chromatid cohesion"/>
    <property type="evidence" value="ECO:0007669"/>
    <property type="project" value="UniProtKB-ARBA"/>
</dbReference>
<evidence type="ECO:0000256" key="3">
    <source>
        <dbReference type="ARBA" id="ARBA00023204"/>
    </source>
</evidence>
<keyword evidence="6" id="KW-1185">Reference proteome</keyword>
<comment type="caution">
    <text evidence="5">The sequence shown here is derived from an EMBL/GenBank/DDBJ whole genome shotgun (WGS) entry which is preliminary data.</text>
</comment>
<evidence type="ECO:0000256" key="2">
    <source>
        <dbReference type="ARBA" id="ARBA00022763"/>
    </source>
</evidence>
<keyword evidence="4" id="KW-0539">Nucleus</keyword>
<dbReference type="PANTHER" id="PTHR12663:SF0">
    <property type="entry name" value="PRECOCIOUS DISSOCIATION OF SISTERS 5, ISOFORM A"/>
    <property type="match status" value="1"/>
</dbReference>
<dbReference type="Proteomes" id="UP001604277">
    <property type="component" value="Unassembled WGS sequence"/>
</dbReference>
<dbReference type="GO" id="GO:0006281">
    <property type="term" value="P:DNA repair"/>
    <property type="evidence" value="ECO:0007669"/>
    <property type="project" value="UniProtKB-KW"/>
</dbReference>
<comment type="subcellular location">
    <subcellularLocation>
        <location evidence="1">Nucleus</location>
    </subcellularLocation>
</comment>
<protein>
    <submittedName>
        <fullName evidence="5">Uncharacterized protein</fullName>
    </submittedName>
</protein>
<evidence type="ECO:0000256" key="4">
    <source>
        <dbReference type="ARBA" id="ARBA00023242"/>
    </source>
</evidence>
<sequence>MSRRFTDPARAEENFQILDQLKDTKNWKKNSSLLDPNTSSPQARSLQERHHTKIKILARLRPLLLGGIEEELIHLLEDDNEIMKEGVLHVLVEEPSENSWEFHRDLILERICIEDSRKQAKYVVYALASITKDDGVMSLSVL</sequence>
<keyword evidence="3" id="KW-0234">DNA repair</keyword>
<dbReference type="AlphaFoldDB" id="A0ABD1S2S6"/>
<evidence type="ECO:0000256" key="1">
    <source>
        <dbReference type="ARBA" id="ARBA00004123"/>
    </source>
</evidence>
<organism evidence="5 6">
    <name type="scientific">Forsythia ovata</name>
    <dbReference type="NCBI Taxonomy" id="205694"/>
    <lineage>
        <taxon>Eukaryota</taxon>
        <taxon>Viridiplantae</taxon>
        <taxon>Streptophyta</taxon>
        <taxon>Embryophyta</taxon>
        <taxon>Tracheophyta</taxon>
        <taxon>Spermatophyta</taxon>
        <taxon>Magnoliopsida</taxon>
        <taxon>eudicotyledons</taxon>
        <taxon>Gunneridae</taxon>
        <taxon>Pentapetalae</taxon>
        <taxon>asterids</taxon>
        <taxon>lamiids</taxon>
        <taxon>Lamiales</taxon>
        <taxon>Oleaceae</taxon>
        <taxon>Forsythieae</taxon>
        <taxon>Forsythia</taxon>
    </lineage>
</organism>
<reference evidence="6" key="1">
    <citation type="submission" date="2024-07" db="EMBL/GenBank/DDBJ databases">
        <title>Two chromosome-level genome assemblies of Korean endemic species Abeliophyllum distichum and Forsythia ovata (Oleaceae).</title>
        <authorList>
            <person name="Jang H."/>
        </authorList>
    </citation>
    <scope>NUCLEOTIDE SEQUENCE [LARGE SCALE GENOMIC DNA]</scope>
</reference>
<evidence type="ECO:0000313" key="6">
    <source>
        <dbReference type="Proteomes" id="UP001604277"/>
    </source>
</evidence>